<comment type="similarity">
    <text evidence="7">Belongs to the TonB-dependent receptor family.</text>
</comment>
<keyword evidence="5 7" id="KW-0472">Membrane</keyword>
<accession>A0A4U1GGG8</accession>
<dbReference type="RefSeq" id="WP_136879849.1">
    <property type="nucleotide sequence ID" value="NZ_SWDX01000003.1"/>
</dbReference>
<dbReference type="InterPro" id="IPR036942">
    <property type="entry name" value="Beta-barrel_TonB_sf"/>
</dbReference>
<gene>
    <name evidence="9" type="ORF">FBD94_08230</name>
</gene>
<keyword evidence="2 7" id="KW-0813">Transport</keyword>
<dbReference type="PROSITE" id="PS52016">
    <property type="entry name" value="TONB_DEPENDENT_REC_3"/>
    <property type="match status" value="1"/>
</dbReference>
<dbReference type="Gene3D" id="2.40.170.20">
    <property type="entry name" value="TonB-dependent receptor, beta-barrel domain"/>
    <property type="match status" value="1"/>
</dbReference>
<protein>
    <submittedName>
        <fullName evidence="9">SusC/RagA family TonB-linked outer membrane protein</fullName>
    </submittedName>
</protein>
<dbReference type="NCBIfam" id="TIGR04056">
    <property type="entry name" value="OMP_RagA_SusC"/>
    <property type="match status" value="1"/>
</dbReference>
<evidence type="ECO:0000256" key="3">
    <source>
        <dbReference type="ARBA" id="ARBA00022452"/>
    </source>
</evidence>
<proteinExistence type="inferred from homology"/>
<dbReference type="InterPro" id="IPR023996">
    <property type="entry name" value="TonB-dep_OMP_SusC/RagA"/>
</dbReference>
<dbReference type="Pfam" id="PF13715">
    <property type="entry name" value="CarbopepD_reg_2"/>
    <property type="match status" value="1"/>
</dbReference>
<evidence type="ECO:0000256" key="2">
    <source>
        <dbReference type="ARBA" id="ARBA00022448"/>
    </source>
</evidence>
<dbReference type="Pfam" id="PF07715">
    <property type="entry name" value="Plug"/>
    <property type="match status" value="1"/>
</dbReference>
<evidence type="ECO:0000256" key="5">
    <source>
        <dbReference type="ARBA" id="ARBA00023136"/>
    </source>
</evidence>
<dbReference type="EMBL" id="SWDX01000003">
    <property type="protein sequence ID" value="TKC62199.1"/>
    <property type="molecule type" value="Genomic_DNA"/>
</dbReference>
<evidence type="ECO:0000259" key="8">
    <source>
        <dbReference type="Pfam" id="PF07715"/>
    </source>
</evidence>
<organism evidence="9 10">
    <name type="scientific">Pedobacter hiemivivus</name>
    <dbReference type="NCBI Taxonomy" id="2530454"/>
    <lineage>
        <taxon>Bacteria</taxon>
        <taxon>Pseudomonadati</taxon>
        <taxon>Bacteroidota</taxon>
        <taxon>Sphingobacteriia</taxon>
        <taxon>Sphingobacteriales</taxon>
        <taxon>Sphingobacteriaceae</taxon>
        <taxon>Pedobacter</taxon>
    </lineage>
</organism>
<dbReference type="SUPFAM" id="SSF56935">
    <property type="entry name" value="Porins"/>
    <property type="match status" value="1"/>
</dbReference>
<dbReference type="InterPro" id="IPR037066">
    <property type="entry name" value="Plug_dom_sf"/>
</dbReference>
<dbReference type="NCBIfam" id="TIGR04057">
    <property type="entry name" value="SusC_RagA_signa"/>
    <property type="match status" value="1"/>
</dbReference>
<evidence type="ECO:0000256" key="7">
    <source>
        <dbReference type="PROSITE-ProRule" id="PRU01360"/>
    </source>
</evidence>
<comment type="subcellular location">
    <subcellularLocation>
        <location evidence="1 7">Cell outer membrane</location>
        <topology evidence="1 7">Multi-pass membrane protein</topology>
    </subcellularLocation>
</comment>
<evidence type="ECO:0000256" key="6">
    <source>
        <dbReference type="ARBA" id="ARBA00023237"/>
    </source>
</evidence>
<evidence type="ECO:0000256" key="4">
    <source>
        <dbReference type="ARBA" id="ARBA00022692"/>
    </source>
</evidence>
<keyword evidence="4 7" id="KW-0812">Transmembrane</keyword>
<keyword evidence="3 7" id="KW-1134">Transmembrane beta strand</keyword>
<comment type="caution">
    <text evidence="9">The sequence shown here is derived from an EMBL/GenBank/DDBJ whole genome shotgun (WGS) entry which is preliminary data.</text>
</comment>
<dbReference type="Gene3D" id="2.60.40.1120">
    <property type="entry name" value="Carboxypeptidase-like, regulatory domain"/>
    <property type="match status" value="1"/>
</dbReference>
<evidence type="ECO:0000256" key="1">
    <source>
        <dbReference type="ARBA" id="ARBA00004571"/>
    </source>
</evidence>
<sequence length="1101" mass="121210">MYKINFMNRDALMNGILKTFFIMRLTIIIILIAAIQLSAKDSNGQKLTYNKNNATISEIFKEIKRQTGYNVIWYEGKLNSHMPIDVNFYNTPLDKVMDNVLDGRAVTYQIIGKAIVVKAGEPAFRDKVISTLATIDVRGRVLDENNTPLVGAVVKVKGGSASTPTNSNGEFLLKNVDENATLVISFLGYETREVNAAKNIATIKLTPSTDKLKEVEINAGYYRVTERERTGSISRVTSSTIEKQAINNPLMALQNRVPGLEITQLTGIPGGGFKVQIRGRNSVSSAIGNDPFYIVDGVPFPSIRINTQNSQAITQGVNPLSMINPNDIESIEVLKDADATAIYGSRGANGVILITTKKGSQGDVKVNANVSHGFSEVGHQLEQMNTEQYLNMRREAFKNDGLTPSATDYDLNGIWDQNKYTDWQEVFIGGKADITSAGLNISGGNKSSNYIIGGNYYNEGTVFPGDLGFKRGGAHANINFGTPESRFNASFTANYSQSTSNLTTSELTSFISYAPNAPDLYDQYGNLSWTFNNGTLILNPGAVLLGTIDATTANMVANANLSYRILKNLVLKTSMGYTTIKREELAKRPITLLNPATNPASTSRSTQFGNTFNNSWIVEPQLNYRIKLGGGSLNALAGMSFQENTAEIRNITASNFSSDEVMENIQSATTFSIPESTFTTYKYAALLARLNYNLLDKYILNVTGRRDASSKFGPGKQFANFGAIGAAWIFSEEKFLKNNLSFLSFGKLRGSYGITGNDQILDYGYLQLYLSNSSYQGSPSIITSRIANSDYGWETNKKAEVALQLGFLKDRINVEIAYFRNVSSNQLLSSPLPPSVGASSIQANLPATVLNRGWEFEASCKILNQNDWNWTLGFNLSIPKNKLVSYPDFANSGNSTLVIGQPLSVYRYYNVMVDKQTGSYTYEDRDGNGLRNDADLYLNKFLGQIFYGGLTSNVRYKQLNLDFLISFTKQTGTSVITKPGGIFTGGLGANNPTVVLDRWQKPGDQMAFPKFSTVNSSNTSLGDFGSQRFSDNSFARLKSISLSYSVPKQWLSKIKIKDVQINLQGQNVFTLTKYKGLDPENQILLRLPPLRTFMLGIKLTI</sequence>
<dbReference type="InterPro" id="IPR039426">
    <property type="entry name" value="TonB-dep_rcpt-like"/>
</dbReference>
<evidence type="ECO:0000313" key="10">
    <source>
        <dbReference type="Proteomes" id="UP000309594"/>
    </source>
</evidence>
<dbReference type="Gene3D" id="2.170.130.10">
    <property type="entry name" value="TonB-dependent receptor, plug domain"/>
    <property type="match status" value="1"/>
</dbReference>
<dbReference type="SUPFAM" id="SSF49464">
    <property type="entry name" value="Carboxypeptidase regulatory domain-like"/>
    <property type="match status" value="1"/>
</dbReference>
<name>A0A4U1GGG8_9SPHI</name>
<dbReference type="InterPro" id="IPR008969">
    <property type="entry name" value="CarboxyPept-like_regulatory"/>
</dbReference>
<keyword evidence="6 7" id="KW-0998">Cell outer membrane</keyword>
<reference evidence="9 10" key="1">
    <citation type="submission" date="2019-04" db="EMBL/GenBank/DDBJ databases">
        <title>Pedobacter sp. RP-1-16 sp. nov., isolated from Arctic soil.</title>
        <authorList>
            <person name="Dahal R.H."/>
            <person name="Kim D.-U."/>
        </authorList>
    </citation>
    <scope>NUCLEOTIDE SEQUENCE [LARGE SCALE GENOMIC DNA]</scope>
    <source>
        <strain evidence="9 10">RP-1-16</strain>
    </source>
</reference>
<feature type="domain" description="TonB-dependent receptor plug" evidence="8">
    <location>
        <begin position="227"/>
        <end position="351"/>
    </location>
</feature>
<dbReference type="AlphaFoldDB" id="A0A4U1GGG8"/>
<dbReference type="GO" id="GO:0009279">
    <property type="term" value="C:cell outer membrane"/>
    <property type="evidence" value="ECO:0007669"/>
    <property type="project" value="UniProtKB-SubCell"/>
</dbReference>
<dbReference type="InterPro" id="IPR023997">
    <property type="entry name" value="TonB-dep_OMP_SusC/RagA_CS"/>
</dbReference>
<evidence type="ECO:0000313" key="9">
    <source>
        <dbReference type="EMBL" id="TKC62199.1"/>
    </source>
</evidence>
<dbReference type="Proteomes" id="UP000309594">
    <property type="component" value="Unassembled WGS sequence"/>
</dbReference>
<dbReference type="InterPro" id="IPR012910">
    <property type="entry name" value="Plug_dom"/>
</dbReference>